<dbReference type="GO" id="GO:0006307">
    <property type="term" value="P:DNA alkylation repair"/>
    <property type="evidence" value="ECO:0007669"/>
    <property type="project" value="InterPro"/>
</dbReference>
<dbReference type="CDD" id="cd14279">
    <property type="entry name" value="CUE"/>
    <property type="match status" value="1"/>
</dbReference>
<protein>
    <recommendedName>
        <fullName evidence="2">Alpha-ketoglutarate-dependent dioxygenase AlkB-like domain-containing protein</fullName>
    </recommendedName>
</protein>
<name>A0A1M2W417_TRAPU</name>
<dbReference type="SUPFAM" id="SSF51197">
    <property type="entry name" value="Clavaminate synthase-like"/>
    <property type="match status" value="2"/>
</dbReference>
<dbReference type="Proteomes" id="UP000184267">
    <property type="component" value="Unassembled WGS sequence"/>
</dbReference>
<feature type="region of interest" description="Disordered" evidence="1">
    <location>
        <begin position="472"/>
        <end position="542"/>
    </location>
</feature>
<accession>A0A1M2W417</accession>
<evidence type="ECO:0000313" key="3">
    <source>
        <dbReference type="EMBL" id="OJT14605.1"/>
    </source>
</evidence>
<feature type="domain" description="Alpha-ketoglutarate-dependent dioxygenase AlkB-like" evidence="2">
    <location>
        <begin position="115"/>
        <end position="324"/>
    </location>
</feature>
<dbReference type="PANTHER" id="PTHR31212">
    <property type="entry name" value="ALPHA-KETOGLUTARATE-DEPENDENT DIOXYGENASE ALKB HOMOLOG 3"/>
    <property type="match status" value="1"/>
</dbReference>
<evidence type="ECO:0000259" key="2">
    <source>
        <dbReference type="Pfam" id="PF13532"/>
    </source>
</evidence>
<evidence type="ECO:0000256" key="1">
    <source>
        <dbReference type="SAM" id="MobiDB-lite"/>
    </source>
</evidence>
<proteinExistence type="predicted"/>
<keyword evidence="4" id="KW-1185">Reference proteome</keyword>
<dbReference type="Pfam" id="PF13532">
    <property type="entry name" value="2OG-FeII_Oxy_2"/>
    <property type="match status" value="1"/>
</dbReference>
<feature type="compositionally biased region" description="Low complexity" evidence="1">
    <location>
        <begin position="523"/>
        <end position="542"/>
    </location>
</feature>
<dbReference type="Gene3D" id="2.60.120.590">
    <property type="entry name" value="Alpha-ketoglutarate-dependent dioxygenase AlkB-like"/>
    <property type="match status" value="2"/>
</dbReference>
<dbReference type="InterPro" id="IPR037151">
    <property type="entry name" value="AlkB-like_sf"/>
</dbReference>
<dbReference type="GO" id="GO:0051213">
    <property type="term" value="F:dioxygenase activity"/>
    <property type="evidence" value="ECO:0007669"/>
    <property type="project" value="InterPro"/>
</dbReference>
<evidence type="ECO:0000313" key="4">
    <source>
        <dbReference type="Proteomes" id="UP000184267"/>
    </source>
</evidence>
<dbReference type="EMBL" id="MNAD01000276">
    <property type="protein sequence ID" value="OJT14605.1"/>
    <property type="molecule type" value="Genomic_DNA"/>
</dbReference>
<dbReference type="OrthoDB" id="2743463at2759"/>
<comment type="caution">
    <text evidence="3">The sequence shown here is derived from an EMBL/GenBank/DDBJ whole genome shotgun (WGS) entry which is preliminary data.</text>
</comment>
<dbReference type="AlphaFoldDB" id="A0A1M2W417"/>
<gene>
    <name evidence="3" type="ORF">TRAPUB_8851</name>
</gene>
<feature type="region of interest" description="Disordered" evidence="1">
    <location>
        <begin position="47"/>
        <end position="66"/>
    </location>
</feature>
<dbReference type="InterPro" id="IPR027450">
    <property type="entry name" value="AlkB-like"/>
</dbReference>
<dbReference type="PANTHER" id="PTHR31212:SF4">
    <property type="entry name" value="ALPHA-KETOGLUTARATE-DEPENDENT DIOXYGENASE ALKB HOMOLOG 3"/>
    <property type="match status" value="1"/>
</dbReference>
<dbReference type="InterPro" id="IPR032854">
    <property type="entry name" value="ALKBH3"/>
</dbReference>
<organism evidence="3 4">
    <name type="scientific">Trametes pubescens</name>
    <name type="common">White-rot fungus</name>
    <dbReference type="NCBI Taxonomy" id="154538"/>
    <lineage>
        <taxon>Eukaryota</taxon>
        <taxon>Fungi</taxon>
        <taxon>Dikarya</taxon>
        <taxon>Basidiomycota</taxon>
        <taxon>Agaricomycotina</taxon>
        <taxon>Agaricomycetes</taxon>
        <taxon>Polyporales</taxon>
        <taxon>Polyporaceae</taxon>
        <taxon>Trametes</taxon>
    </lineage>
</organism>
<reference evidence="3 4" key="1">
    <citation type="submission" date="2016-10" db="EMBL/GenBank/DDBJ databases">
        <title>Genome sequence of the basidiomycete white-rot fungus Trametes pubescens.</title>
        <authorList>
            <person name="Makela M.R."/>
            <person name="Granchi Z."/>
            <person name="Peng M."/>
            <person name="De Vries R.P."/>
            <person name="Grigoriev I."/>
            <person name="Riley R."/>
            <person name="Hilden K."/>
        </authorList>
    </citation>
    <scope>NUCLEOTIDE SEQUENCE [LARGE SCALE GENOMIC DNA]</scope>
    <source>
        <strain evidence="3 4">FBCC735</strain>
    </source>
</reference>
<dbReference type="STRING" id="154538.A0A1M2W417"/>
<sequence>MSDAETDTDTLLAILSSILQPDEFEHAVLLDALINSNGDLEAAAQALRSERPKKRRKVDVKNPPSIEGWLKGEKTIESSAGAASGGASLAKMRAGASKPAGGVSGAKFLGCLSQTNRYQGCRRELPPLFPSPMEEACQIVERVVNAEMRKRPHFPLEWGGHTAEEGEEPLLWRANVAASNCYAGAKENICFHSDQLTHLGPNQLLPVLASVRISMERCATQMGLNVSLIDVNIGVGRTFRLREVVPSDEKDDRSARTFNIPLRHNSLVIMHASTQEMFKHAVPPQSSIDMFHPPFPPSPSLTDNKARLAQLQDPSNARINVTFRFFRPDFFSHTIPRCDCGIPCILRPDMKNRYEVPLAGPSTGATGSFMKADTSTRADLPDSYTKGPQSKKAAVRRYWWACAVGGRSDGKGCKYWKVMDVKAEGRGPGDMDTETLLAMLSSVLHPQEFEEVVLLDALVSSGGDIEAAARSLSVEPPKKRRKVSGKVSIHSWLKQKDPSPEPAAPKEASNRASGSTTADKPKGASSSSSRASSLKKPNSSVKKVSNSEFLELLRPPNSSDGTPSKPQWWLADRVVESSHSTTFFVRATDQPKDDLGQAAQFWYNGMKCDPPLTFPDPMEEACQIVEKVVNAEMHKRRRYPLEWGGYPAEEGEDAIIWRANVAASNCYAGGKESVGLHTDQLTCLGPYPTIASLSLGGDHLRGLDVRID</sequence>